<dbReference type="OrthoDB" id="5581259at2759"/>
<reference evidence="8 9" key="1">
    <citation type="submission" date="2015-12" db="EMBL/GenBank/DDBJ databases">
        <title>Dictyostelia acquired genes for synthesis and detection of signals that induce cell-type specialization by lateral gene transfer from prokaryotes.</title>
        <authorList>
            <person name="Gloeckner G."/>
            <person name="Schaap P."/>
        </authorList>
    </citation>
    <scope>NUCLEOTIDE SEQUENCE [LARGE SCALE GENOMIC DNA]</scope>
    <source>
        <strain evidence="8 9">TK</strain>
    </source>
</reference>
<dbReference type="Proteomes" id="UP000076078">
    <property type="component" value="Unassembled WGS sequence"/>
</dbReference>
<comment type="caution">
    <text evidence="8">The sequence shown here is derived from an EMBL/GenBank/DDBJ whole genome shotgun (WGS) entry which is preliminary data.</text>
</comment>
<dbReference type="GO" id="GO:0061024">
    <property type="term" value="P:membrane organization"/>
    <property type="evidence" value="ECO:0007669"/>
    <property type="project" value="TreeGrafter"/>
</dbReference>
<dbReference type="GO" id="GO:0071786">
    <property type="term" value="P:endoplasmic reticulum tubular network organization"/>
    <property type="evidence" value="ECO:0007669"/>
    <property type="project" value="TreeGrafter"/>
</dbReference>
<name>A0A151Z4T7_TIELA</name>
<gene>
    <name evidence="8" type="ORF">DLAC_10544</name>
</gene>
<dbReference type="InterPro" id="IPR051645">
    <property type="entry name" value="PER33/POM33_regulator"/>
</dbReference>
<protein>
    <submittedName>
        <fullName evidence="8">Transmembrane protein</fullName>
    </submittedName>
</protein>
<dbReference type="FunCoup" id="A0A151Z4T7">
    <property type="interactions" value="209"/>
</dbReference>
<dbReference type="Pfam" id="PF03661">
    <property type="entry name" value="TMEM33_Pom33"/>
    <property type="match status" value="1"/>
</dbReference>
<keyword evidence="5 7" id="KW-0472">Membrane</keyword>
<dbReference type="AlphaFoldDB" id="A0A151Z4T7"/>
<evidence type="ECO:0000256" key="1">
    <source>
        <dbReference type="ARBA" id="ARBA00004141"/>
    </source>
</evidence>
<proteinExistence type="inferred from homology"/>
<dbReference type="STRING" id="361077.A0A151Z4T7"/>
<dbReference type="InterPro" id="IPR005344">
    <property type="entry name" value="TMEM33/Pom33"/>
</dbReference>
<feature type="transmembrane region" description="Helical" evidence="7">
    <location>
        <begin position="118"/>
        <end position="139"/>
    </location>
</feature>
<evidence type="ECO:0000313" key="8">
    <source>
        <dbReference type="EMBL" id="KYQ88955.1"/>
    </source>
</evidence>
<evidence type="ECO:0000256" key="7">
    <source>
        <dbReference type="SAM" id="Phobius"/>
    </source>
</evidence>
<evidence type="ECO:0000256" key="4">
    <source>
        <dbReference type="ARBA" id="ARBA00022989"/>
    </source>
</evidence>
<feature type="compositionally biased region" description="Low complexity" evidence="6">
    <location>
        <begin position="58"/>
        <end position="99"/>
    </location>
</feature>
<feature type="transmembrane region" description="Helical" evidence="7">
    <location>
        <begin position="188"/>
        <end position="213"/>
    </location>
</feature>
<dbReference type="EMBL" id="LODT01000046">
    <property type="protein sequence ID" value="KYQ88955.1"/>
    <property type="molecule type" value="Genomic_DNA"/>
</dbReference>
<evidence type="ECO:0000313" key="9">
    <source>
        <dbReference type="Proteomes" id="UP000076078"/>
    </source>
</evidence>
<keyword evidence="3 7" id="KW-0812">Transmembrane</keyword>
<dbReference type="GO" id="GO:0016020">
    <property type="term" value="C:membrane"/>
    <property type="evidence" value="ECO:0007669"/>
    <property type="project" value="UniProtKB-SubCell"/>
</dbReference>
<dbReference type="OMA" id="WSKIGRT"/>
<dbReference type="PANTHER" id="PTHR12703">
    <property type="entry name" value="TRANSMEMBRANE PROTEIN 33"/>
    <property type="match status" value="1"/>
</dbReference>
<feature type="transmembrane region" description="Helical" evidence="7">
    <location>
        <begin position="145"/>
        <end position="168"/>
    </location>
</feature>
<dbReference type="GO" id="GO:0005783">
    <property type="term" value="C:endoplasmic reticulum"/>
    <property type="evidence" value="ECO:0007669"/>
    <property type="project" value="TreeGrafter"/>
</dbReference>
<evidence type="ECO:0000256" key="3">
    <source>
        <dbReference type="ARBA" id="ARBA00022692"/>
    </source>
</evidence>
<comment type="similarity">
    <text evidence="2">Belongs to the PER33/POM33 family.</text>
</comment>
<dbReference type="InParanoid" id="A0A151Z4T7"/>
<keyword evidence="4 7" id="KW-1133">Transmembrane helix</keyword>
<feature type="region of interest" description="Disordered" evidence="6">
    <location>
        <begin position="56"/>
        <end position="107"/>
    </location>
</feature>
<evidence type="ECO:0000256" key="6">
    <source>
        <dbReference type="SAM" id="MobiDB-lite"/>
    </source>
</evidence>
<feature type="transmembrane region" description="Helical" evidence="7">
    <location>
        <begin position="254"/>
        <end position="280"/>
    </location>
</feature>
<sequence length="329" mass="38388">MSGTTFESFDWENDVDWKNYLDNALIPNNSNYYTALLKLKQKYYKRKIDPNYEIKDYSSTSTTSQSSTSSQNTNTNTNNNNSNNSNNNSYNRTTSSTSSVPPSAQRTEARQNSTYNRFLYIAWTISQVSTLVFTIVYLFTSYSNFYRAILASFIGYSISLFPVIESLLPMSQQKLMEIAKNDNLHYSFYCLIFYFLGYPSFVILLPNFIYALYQVLGKTLAQIRNRIPPTIYNQLALLESKRSIAVEQAVKFEIYNVIVLILGIFTYGLQRSIILLVLYYQFLKLRYTYSDKHRLWLTQVGLLVDQYIINNNILPIQIRNIIRKIKNYL</sequence>
<evidence type="ECO:0000256" key="2">
    <source>
        <dbReference type="ARBA" id="ARBA00007322"/>
    </source>
</evidence>
<dbReference type="PANTHER" id="PTHR12703:SF4">
    <property type="entry name" value="TRANSMEMBRANE PROTEIN 33"/>
    <property type="match status" value="1"/>
</dbReference>
<organism evidence="8 9">
    <name type="scientific">Tieghemostelium lacteum</name>
    <name type="common">Slime mold</name>
    <name type="synonym">Dictyostelium lacteum</name>
    <dbReference type="NCBI Taxonomy" id="361077"/>
    <lineage>
        <taxon>Eukaryota</taxon>
        <taxon>Amoebozoa</taxon>
        <taxon>Evosea</taxon>
        <taxon>Eumycetozoa</taxon>
        <taxon>Dictyostelia</taxon>
        <taxon>Dictyosteliales</taxon>
        <taxon>Raperosteliaceae</taxon>
        <taxon>Tieghemostelium</taxon>
    </lineage>
</organism>
<evidence type="ECO:0000256" key="5">
    <source>
        <dbReference type="ARBA" id="ARBA00023136"/>
    </source>
</evidence>
<keyword evidence="9" id="KW-1185">Reference proteome</keyword>
<comment type="subcellular location">
    <subcellularLocation>
        <location evidence="1">Membrane</location>
        <topology evidence="1">Multi-pass membrane protein</topology>
    </subcellularLocation>
</comment>
<accession>A0A151Z4T7</accession>